<accession>A0ABV6HAP7</accession>
<reference evidence="2 3" key="1">
    <citation type="submission" date="2024-09" db="EMBL/GenBank/DDBJ databases">
        <authorList>
            <person name="Sun Q."/>
            <person name="Mori K."/>
        </authorList>
    </citation>
    <scope>NUCLEOTIDE SEQUENCE [LARGE SCALE GENOMIC DNA]</scope>
    <source>
        <strain evidence="2 3">CCM 7957</strain>
    </source>
</reference>
<organism evidence="2 3">
    <name type="scientific">Gordonia phosphorivorans</name>
    <dbReference type="NCBI Taxonomy" id="1056982"/>
    <lineage>
        <taxon>Bacteria</taxon>
        <taxon>Bacillati</taxon>
        <taxon>Actinomycetota</taxon>
        <taxon>Actinomycetes</taxon>
        <taxon>Mycobacteriales</taxon>
        <taxon>Gordoniaceae</taxon>
        <taxon>Gordonia</taxon>
    </lineage>
</organism>
<feature type="transmembrane region" description="Helical" evidence="1">
    <location>
        <begin position="20"/>
        <end position="39"/>
    </location>
</feature>
<evidence type="ECO:0000313" key="2">
    <source>
        <dbReference type="EMBL" id="MFC0315961.1"/>
    </source>
</evidence>
<feature type="transmembrane region" description="Helical" evidence="1">
    <location>
        <begin position="203"/>
        <end position="222"/>
    </location>
</feature>
<feature type="transmembrane region" description="Helical" evidence="1">
    <location>
        <begin position="228"/>
        <end position="244"/>
    </location>
</feature>
<keyword evidence="1" id="KW-1133">Transmembrane helix</keyword>
<keyword evidence="3" id="KW-1185">Reference proteome</keyword>
<comment type="caution">
    <text evidence="2">The sequence shown here is derived from an EMBL/GenBank/DDBJ whole genome shotgun (WGS) entry which is preliminary data.</text>
</comment>
<name>A0ABV6HAP7_9ACTN</name>
<feature type="transmembrane region" description="Helical" evidence="1">
    <location>
        <begin position="347"/>
        <end position="366"/>
    </location>
</feature>
<feature type="transmembrane region" description="Helical" evidence="1">
    <location>
        <begin position="386"/>
        <end position="406"/>
    </location>
</feature>
<dbReference type="RefSeq" id="WP_382365184.1">
    <property type="nucleotide sequence ID" value="NZ_JBHLWV010000025.1"/>
</dbReference>
<feature type="transmembrane region" description="Helical" evidence="1">
    <location>
        <begin position="101"/>
        <end position="121"/>
    </location>
</feature>
<keyword evidence="1" id="KW-0812">Transmembrane</keyword>
<dbReference type="InterPro" id="IPR007704">
    <property type="entry name" value="PIG-M"/>
</dbReference>
<dbReference type="EMBL" id="JBHLWV010000025">
    <property type="protein sequence ID" value="MFC0315961.1"/>
    <property type="molecule type" value="Genomic_DNA"/>
</dbReference>
<dbReference type="Proteomes" id="UP001589783">
    <property type="component" value="Unassembled WGS sequence"/>
</dbReference>
<keyword evidence="1" id="KW-0472">Membrane</keyword>
<gene>
    <name evidence="2" type="ORF">ACFFJD_13995</name>
</gene>
<protein>
    <submittedName>
        <fullName evidence="2">Uncharacterized protein</fullName>
    </submittedName>
</protein>
<sequence length="448" mass="49549">MPSAASDLAVRRGLLHRGETVIIMVTSLLFTIAALTWSYRAKLACGGAPFDEFGRSAKFPVGDPNAVIPCYSDLMFLWVGRDIDNHVFPYIHGGITEQGHLFGGVVEYPVLSGLLMWLGAIGKETDYTFFIQSALILTPFALVITILLAWMSRWWVLLWAATPALVLYAFHNWELPVVFTSVAAIAVMAFGASASGKTGQRRMSLRTSAIIASVILAIGFSLKIYPGMFVLPLALYVLTHGALGQSARRALDWVGAAWVVVAAVVTTLVAQVPFMIAGYEGWKAALDFQGKRKADIDTNTFWYWGVRPLVGDIDLYNSIVGVASTLLIIVAVVAATYLAWRQYKIDGVFPWIGASFALLAGFMLFHKVHSPQYTLWVLPFFVLLRVPWPAIAVYLVTDVTLDLSIFRMFGYLAMQQPTPWYIDAGVPACRSVSRWHRSSAPRCRRGRR</sequence>
<feature type="transmembrane region" description="Helical" evidence="1">
    <location>
        <begin position="256"/>
        <end position="279"/>
    </location>
</feature>
<evidence type="ECO:0000256" key="1">
    <source>
        <dbReference type="SAM" id="Phobius"/>
    </source>
</evidence>
<evidence type="ECO:0000313" key="3">
    <source>
        <dbReference type="Proteomes" id="UP001589783"/>
    </source>
</evidence>
<feature type="transmembrane region" description="Helical" evidence="1">
    <location>
        <begin position="177"/>
        <end position="196"/>
    </location>
</feature>
<feature type="transmembrane region" description="Helical" evidence="1">
    <location>
        <begin position="127"/>
        <end position="147"/>
    </location>
</feature>
<dbReference type="Pfam" id="PF05007">
    <property type="entry name" value="Mannosyl_trans"/>
    <property type="match status" value="1"/>
</dbReference>
<feature type="transmembrane region" description="Helical" evidence="1">
    <location>
        <begin position="315"/>
        <end position="340"/>
    </location>
</feature>
<proteinExistence type="predicted"/>